<comment type="catalytic activity">
    <reaction evidence="1">
        <text>a 1,2-diacyl-sn-glycero-3-phosphate + CTP + H(+) = a CDP-1,2-diacyl-sn-glycerol + diphosphate</text>
        <dbReference type="Rhea" id="RHEA:16229"/>
        <dbReference type="ChEBI" id="CHEBI:15378"/>
        <dbReference type="ChEBI" id="CHEBI:33019"/>
        <dbReference type="ChEBI" id="CHEBI:37563"/>
        <dbReference type="ChEBI" id="CHEBI:58332"/>
        <dbReference type="ChEBI" id="CHEBI:58608"/>
        <dbReference type="EC" id="2.7.7.41"/>
    </reaction>
</comment>
<evidence type="ECO:0000256" key="23">
    <source>
        <dbReference type="ARBA" id="ARBA00033406"/>
    </source>
</evidence>
<evidence type="ECO:0000256" key="17">
    <source>
        <dbReference type="ARBA" id="ARBA00023264"/>
    </source>
</evidence>
<evidence type="ECO:0000256" key="24">
    <source>
        <dbReference type="SAM" id="Phobius"/>
    </source>
</evidence>
<gene>
    <name evidence="25" type="ORF">AR543_11410</name>
</gene>
<evidence type="ECO:0000256" key="1">
    <source>
        <dbReference type="ARBA" id="ARBA00001698"/>
    </source>
</evidence>
<comment type="pathway">
    <text evidence="3">Phospholipid metabolism; CDP-diacylglycerol biosynthesis; CDP-diacylglycerol from sn-glycerol 3-phosphate: step 3/3.</text>
</comment>
<keyword evidence="12 25" id="KW-0548">Nucleotidyltransferase</keyword>
<keyword evidence="16" id="KW-0594">Phospholipid biosynthesis</keyword>
<evidence type="ECO:0000256" key="13">
    <source>
        <dbReference type="ARBA" id="ARBA00022989"/>
    </source>
</evidence>
<dbReference type="GO" id="GO:0004605">
    <property type="term" value="F:phosphatidate cytidylyltransferase activity"/>
    <property type="evidence" value="ECO:0007669"/>
    <property type="project" value="UniProtKB-EC"/>
</dbReference>
<feature type="transmembrane region" description="Helical" evidence="24">
    <location>
        <begin position="50"/>
        <end position="70"/>
    </location>
</feature>
<keyword evidence="10 25" id="KW-0808">Transferase</keyword>
<dbReference type="EC" id="2.7.7.41" evidence="6"/>
<keyword evidence="11 24" id="KW-0812">Transmembrane</keyword>
<dbReference type="RefSeq" id="WP_060534508.1">
    <property type="nucleotide sequence ID" value="NZ_CP013023.1"/>
</dbReference>
<dbReference type="AlphaFoldDB" id="A0A172ZFY5"/>
<dbReference type="STRING" id="1616788.AR543_11410"/>
<feature type="transmembrane region" description="Helical" evidence="24">
    <location>
        <begin position="176"/>
        <end position="195"/>
    </location>
</feature>
<comment type="subcellular location">
    <subcellularLocation>
        <location evidence="2">Cell membrane</location>
        <topology evidence="2">Multi-pass membrane protein</topology>
    </subcellularLocation>
</comment>
<evidence type="ECO:0000256" key="6">
    <source>
        <dbReference type="ARBA" id="ARBA00012487"/>
    </source>
</evidence>
<dbReference type="EMBL" id="CP013023">
    <property type="protein sequence ID" value="ANF96555.1"/>
    <property type="molecule type" value="Genomic_DNA"/>
</dbReference>
<dbReference type="GO" id="GO:0016024">
    <property type="term" value="P:CDP-diacylglycerol biosynthetic process"/>
    <property type="evidence" value="ECO:0007669"/>
    <property type="project" value="TreeGrafter"/>
</dbReference>
<evidence type="ECO:0000256" key="22">
    <source>
        <dbReference type="ARBA" id="ARBA00032743"/>
    </source>
</evidence>
<evidence type="ECO:0000256" key="9">
    <source>
        <dbReference type="ARBA" id="ARBA00022516"/>
    </source>
</evidence>
<evidence type="ECO:0000256" key="7">
    <source>
        <dbReference type="ARBA" id="ARBA00019373"/>
    </source>
</evidence>
<keyword evidence="26" id="KW-1185">Reference proteome</keyword>
<name>A0A172ZFY5_9BACL</name>
<evidence type="ECO:0000256" key="10">
    <source>
        <dbReference type="ARBA" id="ARBA00022679"/>
    </source>
</evidence>
<evidence type="ECO:0000256" key="14">
    <source>
        <dbReference type="ARBA" id="ARBA00023098"/>
    </source>
</evidence>
<feature type="transmembrane region" description="Helical" evidence="24">
    <location>
        <begin position="136"/>
        <end position="155"/>
    </location>
</feature>
<evidence type="ECO:0000313" key="25">
    <source>
        <dbReference type="EMBL" id="ANF96555.1"/>
    </source>
</evidence>
<evidence type="ECO:0000256" key="19">
    <source>
        <dbReference type="ARBA" id="ARBA00031825"/>
    </source>
</evidence>
<dbReference type="GO" id="GO:0005886">
    <property type="term" value="C:plasma membrane"/>
    <property type="evidence" value="ECO:0007669"/>
    <property type="project" value="UniProtKB-SubCell"/>
</dbReference>
<feature type="transmembrane region" description="Helical" evidence="24">
    <location>
        <begin position="6"/>
        <end position="38"/>
    </location>
</feature>
<proteinExistence type="inferred from homology"/>
<organism evidence="25 26">
    <name type="scientific">Paenibacillus bovis</name>
    <dbReference type="NCBI Taxonomy" id="1616788"/>
    <lineage>
        <taxon>Bacteria</taxon>
        <taxon>Bacillati</taxon>
        <taxon>Bacillota</taxon>
        <taxon>Bacilli</taxon>
        <taxon>Bacillales</taxon>
        <taxon>Paenibacillaceae</taxon>
        <taxon>Paenibacillus</taxon>
    </lineage>
</organism>
<feature type="transmembrane region" description="Helical" evidence="24">
    <location>
        <begin position="82"/>
        <end position="99"/>
    </location>
</feature>
<reference evidence="25 26" key="2">
    <citation type="journal article" date="2016" name="Int. J. Syst. Evol. Microbiol.">
        <title>Paenibacillus bovis sp. nov., isolated from raw yak (Bos grunniens) milk.</title>
        <authorList>
            <person name="Gao C."/>
            <person name="Han J."/>
            <person name="Liu Z."/>
            <person name="Xu X."/>
            <person name="Hang F."/>
            <person name="Wu Z."/>
        </authorList>
    </citation>
    <scope>NUCLEOTIDE SEQUENCE [LARGE SCALE GENOMIC DNA]</scope>
    <source>
        <strain evidence="25 26">BD3526</strain>
    </source>
</reference>
<sequence>MKERIITGIIAAAVYVSFCLLGGYAYQGLILAMALIGYYEFVTMTKAAPFGAPAVIGYISVAYMLFPWTLMNLTPPLSVDHSIWILMLLLLSITVISKNNLDIKQMALLFIGAFYIGTGFAYIAYTRQAPDGHGLYWTFVLLASIWASDIGAYFTGKALGKRKLWPSISPNKTIEGAIGGICWAIVVAIVFSLMSPTLFPLWIAVLIGVAASIVGQMGDLIQSAYKRIYGIKDSGKILPGHGGILDRCDSWLMVFPFVHILMLMPY</sequence>
<keyword evidence="14" id="KW-0443">Lipid metabolism</keyword>
<keyword evidence="13 24" id="KW-1133">Transmembrane helix</keyword>
<keyword evidence="17" id="KW-1208">Phospholipid metabolism</keyword>
<evidence type="ECO:0000256" key="12">
    <source>
        <dbReference type="ARBA" id="ARBA00022695"/>
    </source>
</evidence>
<dbReference type="PANTHER" id="PTHR46382">
    <property type="entry name" value="PHOSPHATIDATE CYTIDYLYLTRANSFERASE"/>
    <property type="match status" value="1"/>
</dbReference>
<accession>A0A172ZFY5</accession>
<evidence type="ECO:0000256" key="2">
    <source>
        <dbReference type="ARBA" id="ARBA00004651"/>
    </source>
</evidence>
<dbReference type="Proteomes" id="UP000078148">
    <property type="component" value="Chromosome"/>
</dbReference>
<evidence type="ECO:0000256" key="4">
    <source>
        <dbReference type="ARBA" id="ARBA00005189"/>
    </source>
</evidence>
<reference evidence="26" key="1">
    <citation type="submission" date="2015-10" db="EMBL/GenBank/DDBJ databases">
        <title>Genome of Paenibacillus bovis sp. nov.</title>
        <authorList>
            <person name="Wu Z."/>
            <person name="Gao C."/>
            <person name="Liu Z."/>
            <person name="Zheng H."/>
        </authorList>
    </citation>
    <scope>NUCLEOTIDE SEQUENCE [LARGE SCALE GENOMIC DNA]</scope>
    <source>
        <strain evidence="26">BD3526</strain>
    </source>
</reference>
<dbReference type="KEGG" id="pbv:AR543_11410"/>
<evidence type="ECO:0000256" key="21">
    <source>
        <dbReference type="ARBA" id="ARBA00032396"/>
    </source>
</evidence>
<keyword evidence="15 24" id="KW-0472">Membrane</keyword>
<evidence type="ECO:0000256" key="20">
    <source>
        <dbReference type="ARBA" id="ARBA00032253"/>
    </source>
</evidence>
<keyword evidence="9" id="KW-0444">Lipid biosynthesis</keyword>
<evidence type="ECO:0000256" key="8">
    <source>
        <dbReference type="ARBA" id="ARBA00022475"/>
    </source>
</evidence>
<evidence type="ECO:0000256" key="15">
    <source>
        <dbReference type="ARBA" id="ARBA00023136"/>
    </source>
</evidence>
<comment type="pathway">
    <text evidence="4">Lipid metabolism.</text>
</comment>
<evidence type="ECO:0000256" key="5">
    <source>
        <dbReference type="ARBA" id="ARBA00010185"/>
    </source>
</evidence>
<comment type="similarity">
    <text evidence="5">Belongs to the CDS family.</text>
</comment>
<feature type="transmembrane region" description="Helical" evidence="24">
    <location>
        <begin position="106"/>
        <end position="124"/>
    </location>
</feature>
<evidence type="ECO:0000313" key="26">
    <source>
        <dbReference type="Proteomes" id="UP000078148"/>
    </source>
</evidence>
<dbReference type="PANTHER" id="PTHR46382:SF1">
    <property type="entry name" value="PHOSPHATIDATE CYTIDYLYLTRANSFERASE"/>
    <property type="match status" value="1"/>
</dbReference>
<evidence type="ECO:0000256" key="18">
    <source>
        <dbReference type="ARBA" id="ARBA00029893"/>
    </source>
</evidence>
<protein>
    <recommendedName>
        <fullName evidence="7">Phosphatidate cytidylyltransferase</fullName>
        <ecNumber evidence="6">2.7.7.41</ecNumber>
    </recommendedName>
    <alternativeName>
        <fullName evidence="20">CDP-DAG synthase</fullName>
    </alternativeName>
    <alternativeName>
        <fullName evidence="22">CDP-DG synthase</fullName>
    </alternativeName>
    <alternativeName>
        <fullName evidence="18">CDP-diacylglycerol synthase</fullName>
    </alternativeName>
    <alternativeName>
        <fullName evidence="21">CDP-diglyceride pyrophosphorylase</fullName>
    </alternativeName>
    <alternativeName>
        <fullName evidence="23">CDP-diglyceride synthase</fullName>
    </alternativeName>
    <alternativeName>
        <fullName evidence="19">CTP:phosphatidate cytidylyltransferase</fullName>
    </alternativeName>
</protein>
<feature type="transmembrane region" description="Helical" evidence="24">
    <location>
        <begin position="201"/>
        <end position="221"/>
    </location>
</feature>
<evidence type="ECO:0000256" key="3">
    <source>
        <dbReference type="ARBA" id="ARBA00005119"/>
    </source>
</evidence>
<dbReference type="OrthoDB" id="9799199at2"/>
<dbReference type="Pfam" id="PF01148">
    <property type="entry name" value="CTP_transf_1"/>
    <property type="match status" value="1"/>
</dbReference>
<keyword evidence="8" id="KW-1003">Cell membrane</keyword>
<evidence type="ECO:0000256" key="11">
    <source>
        <dbReference type="ARBA" id="ARBA00022692"/>
    </source>
</evidence>
<evidence type="ECO:0000256" key="16">
    <source>
        <dbReference type="ARBA" id="ARBA00023209"/>
    </source>
</evidence>